<evidence type="ECO:0000313" key="7">
    <source>
        <dbReference type="Proteomes" id="UP000008141"/>
    </source>
</evidence>
<feature type="non-terminal residue" evidence="6">
    <location>
        <position position="63"/>
    </location>
</feature>
<dbReference type="Proteomes" id="UP000008141">
    <property type="component" value="Unassembled WGS sequence"/>
</dbReference>
<proteinExistence type="predicted"/>
<feature type="transmembrane region" description="Helical" evidence="5">
    <location>
        <begin position="6"/>
        <end position="23"/>
    </location>
</feature>
<dbReference type="PANTHER" id="PTHR21706:SF15">
    <property type="entry name" value="TRANSMEMBRANE PROTEIN 65"/>
    <property type="match status" value="1"/>
</dbReference>
<comment type="subcellular location">
    <subcellularLocation>
        <location evidence="1">Membrane</location>
        <topology evidence="1">Multi-pass membrane protein</topology>
    </subcellularLocation>
</comment>
<dbReference type="GO" id="GO:0005739">
    <property type="term" value="C:mitochondrion"/>
    <property type="evidence" value="ECO:0007669"/>
    <property type="project" value="TreeGrafter"/>
</dbReference>
<dbReference type="eggNOG" id="KOG4619">
    <property type="taxonomic scope" value="Eukaryota"/>
</dbReference>
<dbReference type="GeneID" id="17351918"/>
<accession>E1ZNR5</accession>
<evidence type="ECO:0000256" key="4">
    <source>
        <dbReference type="ARBA" id="ARBA00023136"/>
    </source>
</evidence>
<dbReference type="EMBL" id="GL433856">
    <property type="protein sequence ID" value="EFN52363.1"/>
    <property type="molecule type" value="Genomic_DNA"/>
</dbReference>
<dbReference type="Pfam" id="PF10507">
    <property type="entry name" value="TMEM65"/>
    <property type="match status" value="1"/>
</dbReference>
<dbReference type="PANTHER" id="PTHR21706">
    <property type="entry name" value="TRANSMEMBRANE PROTEIN 65"/>
    <property type="match status" value="1"/>
</dbReference>
<sequence>PSWRQLAAIGIASGLPFVVFGFLDNGIMLVAGEQIDAVFGARFGLTTLASAGLGNLVADVVGV</sequence>
<organism evidence="7">
    <name type="scientific">Chlorella variabilis</name>
    <name type="common">Green alga</name>
    <dbReference type="NCBI Taxonomy" id="554065"/>
    <lineage>
        <taxon>Eukaryota</taxon>
        <taxon>Viridiplantae</taxon>
        <taxon>Chlorophyta</taxon>
        <taxon>core chlorophytes</taxon>
        <taxon>Trebouxiophyceae</taxon>
        <taxon>Chlorellales</taxon>
        <taxon>Chlorellaceae</taxon>
        <taxon>Chlorella clade</taxon>
        <taxon>Chlorella</taxon>
    </lineage>
</organism>
<gene>
    <name evidence="6" type="ORF">CHLNCDRAFT_15662</name>
</gene>
<evidence type="ECO:0000256" key="2">
    <source>
        <dbReference type="ARBA" id="ARBA00022692"/>
    </source>
</evidence>
<dbReference type="KEGG" id="cvr:CHLNCDRAFT_15662"/>
<dbReference type="RefSeq" id="XP_005844465.1">
    <property type="nucleotide sequence ID" value="XM_005844403.1"/>
</dbReference>
<keyword evidence="2 5" id="KW-0812">Transmembrane</keyword>
<evidence type="ECO:0000256" key="5">
    <source>
        <dbReference type="SAM" id="Phobius"/>
    </source>
</evidence>
<evidence type="ECO:0000313" key="6">
    <source>
        <dbReference type="EMBL" id="EFN52363.1"/>
    </source>
</evidence>
<keyword evidence="4 5" id="KW-0472">Membrane</keyword>
<dbReference type="OrthoDB" id="430821at2759"/>
<dbReference type="InterPro" id="IPR019537">
    <property type="entry name" value="TMEM65"/>
</dbReference>
<keyword evidence="3 5" id="KW-1133">Transmembrane helix</keyword>
<dbReference type="GO" id="GO:0016020">
    <property type="term" value="C:membrane"/>
    <property type="evidence" value="ECO:0007669"/>
    <property type="project" value="UniProtKB-SubCell"/>
</dbReference>
<reference evidence="6 7" key="1">
    <citation type="journal article" date="2010" name="Plant Cell">
        <title>The Chlorella variabilis NC64A genome reveals adaptation to photosymbiosis, coevolution with viruses, and cryptic sex.</title>
        <authorList>
            <person name="Blanc G."/>
            <person name="Duncan G."/>
            <person name="Agarkova I."/>
            <person name="Borodovsky M."/>
            <person name="Gurnon J."/>
            <person name="Kuo A."/>
            <person name="Lindquist E."/>
            <person name="Lucas S."/>
            <person name="Pangilinan J."/>
            <person name="Polle J."/>
            <person name="Salamov A."/>
            <person name="Terry A."/>
            <person name="Yamada T."/>
            <person name="Dunigan D.D."/>
            <person name="Grigoriev I.V."/>
            <person name="Claverie J.M."/>
            <person name="Van Etten J.L."/>
        </authorList>
    </citation>
    <scope>NUCLEOTIDE SEQUENCE [LARGE SCALE GENOMIC DNA]</scope>
    <source>
        <strain evidence="6 7">NC64A</strain>
    </source>
</reference>
<dbReference type="AlphaFoldDB" id="E1ZNR5"/>
<feature type="non-terminal residue" evidence="6">
    <location>
        <position position="1"/>
    </location>
</feature>
<dbReference type="InParanoid" id="E1ZNR5"/>
<evidence type="ECO:0000256" key="3">
    <source>
        <dbReference type="ARBA" id="ARBA00022989"/>
    </source>
</evidence>
<protein>
    <submittedName>
        <fullName evidence="6">Uncharacterized protein</fullName>
    </submittedName>
</protein>
<evidence type="ECO:0000256" key="1">
    <source>
        <dbReference type="ARBA" id="ARBA00004141"/>
    </source>
</evidence>
<name>E1ZNR5_CHLVA</name>
<keyword evidence="7" id="KW-1185">Reference proteome</keyword>